<dbReference type="GO" id="GO:0003677">
    <property type="term" value="F:DNA binding"/>
    <property type="evidence" value="ECO:0007669"/>
    <property type="project" value="UniProtKB-KW"/>
</dbReference>
<organism evidence="1">
    <name type="scientific">Siphoviridae sp. ct0Xn2</name>
    <dbReference type="NCBI Taxonomy" id="2826267"/>
    <lineage>
        <taxon>Viruses</taxon>
        <taxon>Duplodnaviria</taxon>
        <taxon>Heunggongvirae</taxon>
        <taxon>Uroviricota</taxon>
        <taxon>Caudoviricetes</taxon>
    </lineage>
</organism>
<reference evidence="1" key="1">
    <citation type="journal article" date="2021" name="Proc. Natl. Acad. Sci. U.S.A.">
        <title>A Catalog of Tens of Thousands of Viruses from Human Metagenomes Reveals Hidden Associations with Chronic Diseases.</title>
        <authorList>
            <person name="Tisza M.J."/>
            <person name="Buck C.B."/>
        </authorList>
    </citation>
    <scope>NUCLEOTIDE SEQUENCE</scope>
    <source>
        <strain evidence="1">Ct0Xn2</strain>
    </source>
</reference>
<protein>
    <submittedName>
        <fullName evidence="1">Putative DNA-binding domain protein</fullName>
    </submittedName>
</protein>
<name>A0A8S5MTB4_9CAUD</name>
<evidence type="ECO:0000313" key="1">
    <source>
        <dbReference type="EMBL" id="DAD85581.1"/>
    </source>
</evidence>
<sequence>MDYKEKIIKLLEKMDSRKLKIIYHFVRGIL</sequence>
<proteinExistence type="predicted"/>
<dbReference type="EMBL" id="BK014984">
    <property type="protein sequence ID" value="DAD85581.1"/>
    <property type="molecule type" value="Genomic_DNA"/>
</dbReference>
<accession>A0A8S5MTB4</accession>
<keyword evidence="1" id="KW-0238">DNA-binding</keyword>